<dbReference type="EMBL" id="KZ825816">
    <property type="protein sequence ID" value="PYH97986.1"/>
    <property type="molecule type" value="Genomic_DNA"/>
</dbReference>
<evidence type="ECO:0000259" key="5">
    <source>
        <dbReference type="PROSITE" id="PS51762"/>
    </source>
</evidence>
<feature type="domain" description="GH16" evidence="5">
    <location>
        <begin position="8"/>
        <end position="265"/>
    </location>
</feature>
<dbReference type="GO" id="GO:0098552">
    <property type="term" value="C:side of membrane"/>
    <property type="evidence" value="ECO:0007669"/>
    <property type="project" value="UniProtKB-KW"/>
</dbReference>
<reference evidence="6 7" key="1">
    <citation type="submission" date="2018-02" db="EMBL/GenBank/DDBJ databases">
        <title>The genomes of Aspergillus section Nigri reveals drivers in fungal speciation.</title>
        <authorList>
            <consortium name="DOE Joint Genome Institute"/>
            <person name="Vesth T.C."/>
            <person name="Nybo J."/>
            <person name="Theobald S."/>
            <person name="Brandl J."/>
            <person name="Frisvad J.C."/>
            <person name="Nielsen K.F."/>
            <person name="Lyhne E.K."/>
            <person name="Kogle M.E."/>
            <person name="Kuo A."/>
            <person name="Riley R."/>
            <person name="Clum A."/>
            <person name="Nolan M."/>
            <person name="Lipzen A."/>
            <person name="Salamov A."/>
            <person name="Henrissat B."/>
            <person name="Wiebenga A."/>
            <person name="De vries R.P."/>
            <person name="Grigoriev I.V."/>
            <person name="Mortensen U.H."/>
            <person name="Andersen M.R."/>
            <person name="Baker S.E."/>
        </authorList>
    </citation>
    <scope>NUCLEOTIDE SEQUENCE [LARGE SCALE GENOMIC DNA]</scope>
    <source>
        <strain evidence="6 7">CBS 707.79</strain>
    </source>
</reference>
<keyword evidence="6" id="KW-0378">Hydrolase</keyword>
<dbReference type="Gene3D" id="2.60.120.200">
    <property type="match status" value="1"/>
</dbReference>
<dbReference type="AlphaFoldDB" id="A0A319DKB9"/>
<keyword evidence="7" id="KW-1185">Reference proteome</keyword>
<keyword evidence="2" id="KW-1003">Cell membrane</keyword>
<name>A0A319DKB9_9EURO</name>
<dbReference type="GO" id="GO:0005886">
    <property type="term" value="C:plasma membrane"/>
    <property type="evidence" value="ECO:0007669"/>
    <property type="project" value="UniProtKB-SubCell"/>
</dbReference>
<dbReference type="STRING" id="1448320.A0A319DKB9"/>
<dbReference type="Proteomes" id="UP000247810">
    <property type="component" value="Unassembled WGS sequence"/>
</dbReference>
<protein>
    <submittedName>
        <fullName evidence="6">Putative glycoside hydrolase</fullName>
    </submittedName>
</protein>
<evidence type="ECO:0000256" key="2">
    <source>
        <dbReference type="ARBA" id="ARBA00022475"/>
    </source>
</evidence>
<evidence type="ECO:0000256" key="1">
    <source>
        <dbReference type="ARBA" id="ARBA00004609"/>
    </source>
</evidence>
<evidence type="ECO:0000313" key="7">
    <source>
        <dbReference type="Proteomes" id="UP000247810"/>
    </source>
</evidence>
<sequence length="265" mass="29214">METRSPKSSQSIFKYPKVYKMRLFTLIGLAPLALGATTLIPTTCFDSYTDLEEYFAYLYPWGSDHNGAARMVGNSTDHEYISVNSSTLTLVAKPVTGQPATSSGVAINYLSGTVHSADTFTVEAGSGFNIQAEFQATTEEGTWPAFWLNGANTWPPEIDIAEWKGTGDISFNTFNTSSEVEAVNVDYPSPDEFHTVRSEIRDEDGSNISIKFYLDDELVTTQYGNDYVGKPLYLIIDLQMEGSSGSPGPTTDAYYLIRNLSFEQI</sequence>
<evidence type="ECO:0000256" key="4">
    <source>
        <dbReference type="ARBA" id="ARBA00023288"/>
    </source>
</evidence>
<accession>A0A319DKB9</accession>
<dbReference type="GO" id="GO:0004553">
    <property type="term" value="F:hydrolase activity, hydrolyzing O-glycosyl compounds"/>
    <property type="evidence" value="ECO:0007669"/>
    <property type="project" value="InterPro"/>
</dbReference>
<dbReference type="InterPro" id="IPR013320">
    <property type="entry name" value="ConA-like_dom_sf"/>
</dbReference>
<keyword evidence="3" id="KW-0325">Glycoprotein</keyword>
<dbReference type="GO" id="GO:0009251">
    <property type="term" value="P:glucan catabolic process"/>
    <property type="evidence" value="ECO:0007669"/>
    <property type="project" value="TreeGrafter"/>
</dbReference>
<evidence type="ECO:0000256" key="3">
    <source>
        <dbReference type="ARBA" id="ARBA00022622"/>
    </source>
</evidence>
<proteinExistence type="predicted"/>
<dbReference type="InterPro" id="IPR000757">
    <property type="entry name" value="Beta-glucanase-like"/>
</dbReference>
<dbReference type="PROSITE" id="PS51762">
    <property type="entry name" value="GH16_2"/>
    <property type="match status" value="1"/>
</dbReference>
<gene>
    <name evidence="6" type="ORF">BO71DRAFT_88340</name>
</gene>
<keyword evidence="3" id="KW-0336">GPI-anchor</keyword>
<organism evidence="6 7">
    <name type="scientific">Aspergillus ellipticus CBS 707.79</name>
    <dbReference type="NCBI Taxonomy" id="1448320"/>
    <lineage>
        <taxon>Eukaryota</taxon>
        <taxon>Fungi</taxon>
        <taxon>Dikarya</taxon>
        <taxon>Ascomycota</taxon>
        <taxon>Pezizomycotina</taxon>
        <taxon>Eurotiomycetes</taxon>
        <taxon>Eurotiomycetidae</taxon>
        <taxon>Eurotiales</taxon>
        <taxon>Aspergillaceae</taxon>
        <taxon>Aspergillus</taxon>
        <taxon>Aspergillus subgen. Circumdati</taxon>
    </lineage>
</organism>
<comment type="subcellular location">
    <subcellularLocation>
        <location evidence="1">Cell membrane</location>
        <topology evidence="1">Lipid-anchor</topology>
        <topology evidence="1">GPI-anchor</topology>
    </subcellularLocation>
</comment>
<dbReference type="SUPFAM" id="SSF49899">
    <property type="entry name" value="Concanavalin A-like lectins/glucanases"/>
    <property type="match status" value="1"/>
</dbReference>
<dbReference type="Pfam" id="PF00722">
    <property type="entry name" value="Glyco_hydro_16"/>
    <property type="match status" value="1"/>
</dbReference>
<dbReference type="OrthoDB" id="4524534at2759"/>
<dbReference type="InterPro" id="IPR050546">
    <property type="entry name" value="Glycosyl_Hydrlase_16"/>
</dbReference>
<evidence type="ECO:0000313" key="6">
    <source>
        <dbReference type="EMBL" id="PYH97986.1"/>
    </source>
</evidence>
<keyword evidence="3" id="KW-0472">Membrane</keyword>
<dbReference type="PANTHER" id="PTHR10963">
    <property type="entry name" value="GLYCOSYL HYDROLASE-RELATED"/>
    <property type="match status" value="1"/>
</dbReference>
<dbReference type="PANTHER" id="PTHR10963:SF24">
    <property type="entry name" value="GLYCOSIDASE C21B10.07-RELATED"/>
    <property type="match status" value="1"/>
</dbReference>
<dbReference type="VEuPathDB" id="FungiDB:BO71DRAFT_88340"/>
<keyword evidence="4" id="KW-0449">Lipoprotein</keyword>